<proteinExistence type="predicted"/>
<feature type="compositionally biased region" description="Basic and acidic residues" evidence="1">
    <location>
        <begin position="557"/>
        <end position="570"/>
    </location>
</feature>
<evidence type="ECO:0000256" key="1">
    <source>
        <dbReference type="SAM" id="MobiDB-lite"/>
    </source>
</evidence>
<organism evidence="2">
    <name type="scientific">bioreactor metagenome</name>
    <dbReference type="NCBI Taxonomy" id="1076179"/>
    <lineage>
        <taxon>unclassified sequences</taxon>
        <taxon>metagenomes</taxon>
        <taxon>ecological metagenomes</taxon>
    </lineage>
</organism>
<evidence type="ECO:0000313" key="2">
    <source>
        <dbReference type="EMBL" id="MPL74776.1"/>
    </source>
</evidence>
<reference evidence="2" key="1">
    <citation type="submission" date="2019-08" db="EMBL/GenBank/DDBJ databases">
        <authorList>
            <person name="Kucharzyk K."/>
            <person name="Murdoch R.W."/>
            <person name="Higgins S."/>
            <person name="Loffler F."/>
        </authorList>
    </citation>
    <scope>NUCLEOTIDE SEQUENCE</scope>
</reference>
<dbReference type="EMBL" id="VSSQ01000083">
    <property type="protein sequence ID" value="MPL74776.1"/>
    <property type="molecule type" value="Genomic_DNA"/>
</dbReference>
<dbReference type="AlphaFoldDB" id="A0A644U765"/>
<protein>
    <recommendedName>
        <fullName evidence="3">NAD-specific glutamate dehydrogenase</fullName>
    </recommendedName>
</protein>
<gene>
    <name evidence="2" type="ORF">SDC9_20593</name>
</gene>
<accession>A0A644U765</accession>
<sequence>MCDRSLLHGAEGEGVGQHLVDVRLFHVALELFRARPGRLQHHVIDGVHAGVLVLRQVADAQHRAGDVLVGLVGDIGAVFGLHRRFERAVHLRTPGLVIIREVAREDRETLRDVDLVRETVAIGVGVVRIAGGVIGADLLAHLLTRLVVVDRADHRDAMGVVAGHHDESVGVGLGEFHPGGNRLVEFDRVDHGAVPVERVGHLVDRGAFDHQEEALGVLRKLVERGRGHRDEARLIGELLDSAHLQLIAVEPAVHVAGVEQAQHLAAVRAGGGGKLGRVGRQRVARVLEHRDVILVILALRAGDVGFQEIGRAAAEDDLGLHIIEHADDIGLVGALAGVGDHRGRGRILDLGGRDDTDRLVRGAAQRLGDGLDLRVVLGVRGAVGIDAERVHPRLVAGHVGRHRVRRVGGDRMGRRRADEGHAVEIVHRQPAVSLAVMHAVRHDPGCGAVGNRKPVADEEDDVLRLRHLRRAEDGPGDRLGLVAGLDLDGVVARRRKNQVAQDQRRAQNRVVLALFLGNEIRRLAEHLGIGLAVHGDGDVALGMDLVELDLEVERRAGEDRGPVERHDRGAGMRRTREHRGRGEGEEKLVHCCPIDVGDSVFRQLH</sequence>
<evidence type="ECO:0008006" key="3">
    <source>
        <dbReference type="Google" id="ProtNLM"/>
    </source>
</evidence>
<name>A0A644U765_9ZZZZ</name>
<comment type="caution">
    <text evidence="2">The sequence shown here is derived from an EMBL/GenBank/DDBJ whole genome shotgun (WGS) entry which is preliminary data.</text>
</comment>
<feature type="region of interest" description="Disordered" evidence="1">
    <location>
        <begin position="557"/>
        <end position="582"/>
    </location>
</feature>